<comment type="subcellular location">
    <subcellularLocation>
        <location evidence="5">Nucleus</location>
    </subcellularLocation>
</comment>
<feature type="signal peptide" evidence="6">
    <location>
        <begin position="1"/>
        <end position="25"/>
    </location>
</feature>
<evidence type="ECO:0000313" key="8">
    <source>
        <dbReference type="Proteomes" id="UP000285405"/>
    </source>
</evidence>
<feature type="chain" id="PRO_5019410850" description="U6 snRNA phosphodiesterase" evidence="6">
    <location>
        <begin position="26"/>
        <end position="343"/>
    </location>
</feature>
<evidence type="ECO:0000256" key="2">
    <source>
        <dbReference type="ARBA" id="ARBA00022801"/>
    </source>
</evidence>
<comment type="caution">
    <text evidence="7">The sequence shown here is derived from an EMBL/GenBank/DDBJ whole genome shotgun (WGS) entry which is preliminary data.</text>
</comment>
<comment type="function">
    <text evidence="5">Phosphodiesterase responsible for the U6 snRNA 3' end processing. Acts as an exoribonuclease (RNase) responsible for trimming the poly(U) tract of the last nucleotides in the pre-U6 snRNA molecule, leading to the formation of mature U6 snRNA.</text>
</comment>
<dbReference type="GO" id="GO:0016829">
    <property type="term" value="F:lyase activity"/>
    <property type="evidence" value="ECO:0007669"/>
    <property type="project" value="UniProtKB-KW"/>
</dbReference>
<name>A0A420I1E0_9PEZI</name>
<organism evidence="7 8">
    <name type="scientific">Golovinomyces cichoracearum</name>
    <dbReference type="NCBI Taxonomy" id="62708"/>
    <lineage>
        <taxon>Eukaryota</taxon>
        <taxon>Fungi</taxon>
        <taxon>Dikarya</taxon>
        <taxon>Ascomycota</taxon>
        <taxon>Pezizomycotina</taxon>
        <taxon>Leotiomycetes</taxon>
        <taxon>Erysiphales</taxon>
        <taxon>Erysiphaceae</taxon>
        <taxon>Golovinomyces</taxon>
    </lineage>
</organism>
<evidence type="ECO:0000256" key="5">
    <source>
        <dbReference type="HAMAP-Rule" id="MF_03040"/>
    </source>
</evidence>
<evidence type="ECO:0000256" key="1">
    <source>
        <dbReference type="ARBA" id="ARBA00022722"/>
    </source>
</evidence>
<feature type="active site" description="Proton donor/acceptor" evidence="5">
    <location>
        <position position="147"/>
    </location>
</feature>
<evidence type="ECO:0000256" key="4">
    <source>
        <dbReference type="ARBA" id="ARBA00023242"/>
    </source>
</evidence>
<keyword evidence="2 5" id="KW-0378">Hydrolase</keyword>
<sequence>MPRSFISSFALHVIIFMALVDYASSDDDRDLKSTSFQSTADPQTAPQRRKVNNVVTVLPPLPSKFHDLYASSTRLSTTDDPCLHYGKKRSCPHIVGNWPSHIYIEWHPSTTERETLNKLISAIEAGDCTHGIKTLLASDLNSPLPLHISLSRPIQITTDEKELFMTSLRRSFETSGVPPFQISFKDLAWVANSERTRWFLVMRVSRPDGDELQRLLNISNATVRKTGQLPLYSSANPTFHSQSHDKRLSNQKGRSIERREHLDVMNTTKHECDSDAFHVSVAWTLSPPSQDLLECTELVSIKNIQHISQFLLHIEKIKVKIGNTVTVIPLLKCVNESRGSVLN</sequence>
<dbReference type="GO" id="GO:0034477">
    <property type="term" value="P:U6 snRNA 3'-end processing"/>
    <property type="evidence" value="ECO:0007669"/>
    <property type="project" value="UniProtKB-UniRule"/>
</dbReference>
<dbReference type="EC" id="3.1.4.-" evidence="5"/>
<accession>A0A420I1E0</accession>
<proteinExistence type="inferred from homology"/>
<dbReference type="GO" id="GO:0005634">
    <property type="term" value="C:nucleus"/>
    <property type="evidence" value="ECO:0007669"/>
    <property type="project" value="UniProtKB-SubCell"/>
</dbReference>
<dbReference type="Gene3D" id="3.90.1140.10">
    <property type="entry name" value="Cyclic phosphodiesterase"/>
    <property type="match status" value="1"/>
</dbReference>
<dbReference type="OrthoDB" id="49151at2759"/>
<protein>
    <recommendedName>
        <fullName evidence="5">U6 snRNA phosphodiesterase</fullName>
        <ecNumber evidence="5">3.1.4.-</ecNumber>
    </recommendedName>
</protein>
<dbReference type="Pfam" id="PF09749">
    <property type="entry name" value="HVSL"/>
    <property type="match status" value="1"/>
</dbReference>
<evidence type="ECO:0000313" key="7">
    <source>
        <dbReference type="EMBL" id="RKF63529.1"/>
    </source>
</evidence>
<keyword evidence="1 5" id="KW-0540">Nuclease</keyword>
<dbReference type="PANTHER" id="PTHR13522:SF3">
    <property type="entry name" value="U6 SNRNA PHOSPHODIESTERASE 1"/>
    <property type="match status" value="1"/>
</dbReference>
<dbReference type="HAMAP" id="MF_03040">
    <property type="entry name" value="USB1"/>
    <property type="match status" value="1"/>
</dbReference>
<keyword evidence="3" id="KW-0456">Lyase</keyword>
<keyword evidence="6" id="KW-0732">Signal</keyword>
<evidence type="ECO:0000256" key="6">
    <source>
        <dbReference type="SAM" id="SignalP"/>
    </source>
</evidence>
<evidence type="ECO:0000256" key="3">
    <source>
        <dbReference type="ARBA" id="ARBA00023239"/>
    </source>
</evidence>
<dbReference type="GO" id="GO:1990838">
    <property type="term" value="F:poly(U)-specific exoribonuclease activity, producing 3' uridine cyclic phosphate ends"/>
    <property type="evidence" value="ECO:0007669"/>
    <property type="project" value="UniProtKB-UniRule"/>
</dbReference>
<comment type="similarity">
    <text evidence="5">Belongs to the 2H phosphoesterase superfamily. USB1 family.</text>
</comment>
<dbReference type="AlphaFoldDB" id="A0A420I1E0"/>
<dbReference type="InterPro" id="IPR027521">
    <property type="entry name" value="Usb1"/>
</dbReference>
<keyword evidence="4 5" id="KW-0539">Nucleus</keyword>
<dbReference type="Proteomes" id="UP000285405">
    <property type="component" value="Unassembled WGS sequence"/>
</dbReference>
<reference evidence="7 8" key="1">
    <citation type="journal article" date="2018" name="BMC Genomics">
        <title>Comparative genome analyses reveal sequence features reflecting distinct modes of host-adaptation between dicot and monocot powdery mildew.</title>
        <authorList>
            <person name="Wu Y."/>
            <person name="Ma X."/>
            <person name="Pan Z."/>
            <person name="Kale S.D."/>
            <person name="Song Y."/>
            <person name="King H."/>
            <person name="Zhang Q."/>
            <person name="Presley C."/>
            <person name="Deng X."/>
            <person name="Wei C.I."/>
            <person name="Xiao S."/>
        </authorList>
    </citation>
    <scope>NUCLEOTIDE SEQUENCE [LARGE SCALE GENOMIC DNA]</scope>
    <source>
        <strain evidence="7">UCSC1</strain>
    </source>
</reference>
<dbReference type="PANTHER" id="PTHR13522">
    <property type="entry name" value="U6 SNRNA PHOSPHODIESTERASE 1"/>
    <property type="match status" value="1"/>
</dbReference>
<dbReference type="EMBL" id="MCBR01013858">
    <property type="protein sequence ID" value="RKF63529.1"/>
    <property type="molecule type" value="Genomic_DNA"/>
</dbReference>
<feature type="active site" description="Proton donor/acceptor" evidence="5">
    <location>
        <position position="278"/>
    </location>
</feature>
<gene>
    <name evidence="5" type="primary">USB1</name>
    <name evidence="7" type="ORF">GcC1_138024</name>
</gene>